<accession>A0A841Q5X6</accession>
<protein>
    <submittedName>
        <fullName evidence="1">Uncharacterized protein</fullName>
    </submittedName>
</protein>
<comment type="caution">
    <text evidence="1">The sequence shown here is derived from an EMBL/GenBank/DDBJ whole genome shotgun (WGS) entry which is preliminary data.</text>
</comment>
<dbReference type="EMBL" id="JACHGH010000006">
    <property type="protein sequence ID" value="MBB6453763.1"/>
    <property type="molecule type" value="Genomic_DNA"/>
</dbReference>
<gene>
    <name evidence="1" type="ORF">HNQ94_002214</name>
</gene>
<proteinExistence type="predicted"/>
<dbReference type="Proteomes" id="UP000581688">
    <property type="component" value="Unassembled WGS sequence"/>
</dbReference>
<evidence type="ECO:0000313" key="1">
    <source>
        <dbReference type="EMBL" id="MBB6453763.1"/>
    </source>
</evidence>
<organism evidence="1 2">
    <name type="scientific">Salirhabdus euzebyi</name>
    <dbReference type="NCBI Taxonomy" id="394506"/>
    <lineage>
        <taxon>Bacteria</taxon>
        <taxon>Bacillati</taxon>
        <taxon>Bacillota</taxon>
        <taxon>Bacilli</taxon>
        <taxon>Bacillales</taxon>
        <taxon>Bacillaceae</taxon>
        <taxon>Salirhabdus</taxon>
    </lineage>
</organism>
<keyword evidence="2" id="KW-1185">Reference proteome</keyword>
<sequence>MYVYYADTFEGPIVSTIEGNLEWKTLDWIYHSPNVVSNIPHFLPYILDLEKEPLEHRFYYDKTGDILSYTRK</sequence>
<evidence type="ECO:0000313" key="2">
    <source>
        <dbReference type="Proteomes" id="UP000581688"/>
    </source>
</evidence>
<reference evidence="1 2" key="1">
    <citation type="submission" date="2020-08" db="EMBL/GenBank/DDBJ databases">
        <title>Genomic Encyclopedia of Type Strains, Phase IV (KMG-IV): sequencing the most valuable type-strain genomes for metagenomic binning, comparative biology and taxonomic classification.</title>
        <authorList>
            <person name="Goeker M."/>
        </authorList>
    </citation>
    <scope>NUCLEOTIDE SEQUENCE [LARGE SCALE GENOMIC DNA]</scope>
    <source>
        <strain evidence="1 2">DSM 19612</strain>
    </source>
</reference>
<dbReference type="AlphaFoldDB" id="A0A841Q5X6"/>
<name>A0A841Q5X6_9BACI</name>